<dbReference type="InterPro" id="IPR001848">
    <property type="entry name" value="Ribosomal_uS10"/>
</dbReference>
<comment type="similarity">
    <text evidence="1 4">Belongs to the universal ribosomal protein uS10 family.</text>
</comment>
<dbReference type="SMART" id="SM01403">
    <property type="entry name" value="Ribosomal_S10"/>
    <property type="match status" value="1"/>
</dbReference>
<dbReference type="PRINTS" id="PR00971">
    <property type="entry name" value="RIBOSOMALS10"/>
</dbReference>
<dbReference type="InterPro" id="IPR027486">
    <property type="entry name" value="Ribosomal_uS10_dom"/>
</dbReference>
<comment type="subunit">
    <text evidence="4">Part of the 30S ribosomal subunit.</text>
</comment>
<dbReference type="GO" id="GO:0000049">
    <property type="term" value="F:tRNA binding"/>
    <property type="evidence" value="ECO:0007669"/>
    <property type="project" value="UniProtKB-UniRule"/>
</dbReference>
<dbReference type="KEGG" id="lcc:B488_04090"/>
<dbReference type="RefSeq" id="WP_015272828.1">
    <property type="nucleotide sequence ID" value="NC_019907.1"/>
</dbReference>
<gene>
    <name evidence="4" type="primary">rpsJ</name>
    <name evidence="6" type="ordered locus">B488_04090</name>
</gene>
<dbReference type="EMBL" id="CP003789">
    <property type="protein sequence ID" value="AGA64401.1"/>
    <property type="molecule type" value="Genomic_DNA"/>
</dbReference>
<keyword evidence="3 4" id="KW-0687">Ribonucleoprotein</keyword>
<dbReference type="Gene3D" id="3.30.70.600">
    <property type="entry name" value="Ribosomal protein S10 domain"/>
    <property type="match status" value="1"/>
</dbReference>
<keyword evidence="7" id="KW-1185">Reference proteome</keyword>
<evidence type="ECO:0000256" key="1">
    <source>
        <dbReference type="ARBA" id="ARBA00007102"/>
    </source>
</evidence>
<keyword evidence="2 4" id="KW-0689">Ribosomal protein</keyword>
<reference evidence="6 7" key="1">
    <citation type="journal article" date="2012" name="Stand. Genomic Sci.">
        <title>Complete genome sequence of Liberibacter crescens BT-1.</title>
        <authorList>
            <person name="Leonard M.T."/>
            <person name="Fagen J.R."/>
            <person name="Davis-Richardson A.G."/>
            <person name="Davis M.J."/>
            <person name="Triplett E.W."/>
        </authorList>
    </citation>
    <scope>NUCLEOTIDE SEQUENCE [LARGE SCALE GENOMIC DNA]</scope>
    <source>
        <strain evidence="6 7">BT-1</strain>
    </source>
</reference>
<dbReference type="Pfam" id="PF00338">
    <property type="entry name" value="Ribosomal_S10"/>
    <property type="match status" value="1"/>
</dbReference>
<dbReference type="HOGENOM" id="CLU_122625_1_3_5"/>
<dbReference type="eggNOG" id="COG0051">
    <property type="taxonomic scope" value="Bacteria"/>
</dbReference>
<dbReference type="GO" id="GO:0003735">
    <property type="term" value="F:structural constituent of ribosome"/>
    <property type="evidence" value="ECO:0007669"/>
    <property type="project" value="InterPro"/>
</dbReference>
<dbReference type="Proteomes" id="UP000010799">
    <property type="component" value="Chromosome"/>
</dbReference>
<dbReference type="InterPro" id="IPR036838">
    <property type="entry name" value="Ribosomal_uS10_dom_sf"/>
</dbReference>
<dbReference type="NCBIfam" id="NF001861">
    <property type="entry name" value="PRK00596.1"/>
    <property type="match status" value="1"/>
</dbReference>
<dbReference type="AlphaFoldDB" id="L0EVH8"/>
<dbReference type="STRING" id="1215343.B488_04090"/>
<dbReference type="NCBIfam" id="TIGR01049">
    <property type="entry name" value="rpsJ_bact"/>
    <property type="match status" value="1"/>
</dbReference>
<proteinExistence type="inferred from homology"/>
<evidence type="ECO:0000313" key="6">
    <source>
        <dbReference type="EMBL" id="AGA64401.1"/>
    </source>
</evidence>
<sequence length="102" mass="11477">MNNQNIRICLRGFDSHILDASVREIVLTAKQTGAIIIGPIPLPSRVKKFTVNRSPHIDKKSRDQLEIRTYKRFLDIVKPNSQTVDALMRLDLAAGVDVAIKL</sequence>
<evidence type="ECO:0000256" key="3">
    <source>
        <dbReference type="ARBA" id="ARBA00023274"/>
    </source>
</evidence>
<evidence type="ECO:0000259" key="5">
    <source>
        <dbReference type="SMART" id="SM01403"/>
    </source>
</evidence>
<dbReference type="GO" id="GO:1990904">
    <property type="term" value="C:ribonucleoprotein complex"/>
    <property type="evidence" value="ECO:0007669"/>
    <property type="project" value="UniProtKB-KW"/>
</dbReference>
<dbReference type="GO" id="GO:0006412">
    <property type="term" value="P:translation"/>
    <property type="evidence" value="ECO:0007669"/>
    <property type="project" value="UniProtKB-UniRule"/>
</dbReference>
<feature type="domain" description="Small ribosomal subunit protein uS10" evidence="5">
    <location>
        <begin position="7"/>
        <end position="101"/>
    </location>
</feature>
<dbReference type="PANTHER" id="PTHR11700">
    <property type="entry name" value="30S RIBOSOMAL PROTEIN S10 FAMILY MEMBER"/>
    <property type="match status" value="1"/>
</dbReference>
<dbReference type="FunFam" id="3.30.70.600:FF:000003">
    <property type="entry name" value="30S ribosomal protein S10"/>
    <property type="match status" value="1"/>
</dbReference>
<dbReference type="SUPFAM" id="SSF54999">
    <property type="entry name" value="Ribosomal protein S10"/>
    <property type="match status" value="1"/>
</dbReference>
<dbReference type="HAMAP" id="MF_00508">
    <property type="entry name" value="Ribosomal_uS10"/>
    <property type="match status" value="1"/>
</dbReference>
<evidence type="ECO:0000256" key="2">
    <source>
        <dbReference type="ARBA" id="ARBA00022980"/>
    </source>
</evidence>
<dbReference type="PATRIC" id="fig|1215343.11.peg.419"/>
<dbReference type="GO" id="GO:0005840">
    <property type="term" value="C:ribosome"/>
    <property type="evidence" value="ECO:0007669"/>
    <property type="project" value="UniProtKB-KW"/>
</dbReference>
<evidence type="ECO:0000313" key="7">
    <source>
        <dbReference type="Proteomes" id="UP000010799"/>
    </source>
</evidence>
<comment type="function">
    <text evidence="4">Involved in the binding of tRNA to the ribosomes.</text>
</comment>
<evidence type="ECO:0000256" key="4">
    <source>
        <dbReference type="HAMAP-Rule" id="MF_00508"/>
    </source>
</evidence>
<accession>L0EVH8</accession>
<protein>
    <recommendedName>
        <fullName evidence="4">Small ribosomal subunit protein uS10</fullName>
    </recommendedName>
</protein>
<organism evidence="6 7">
    <name type="scientific">Liberibacter crescens (strain BT-1)</name>
    <dbReference type="NCBI Taxonomy" id="1215343"/>
    <lineage>
        <taxon>Bacteria</taxon>
        <taxon>Pseudomonadati</taxon>
        <taxon>Pseudomonadota</taxon>
        <taxon>Alphaproteobacteria</taxon>
        <taxon>Hyphomicrobiales</taxon>
        <taxon>Rhizobiaceae</taxon>
        <taxon>Liberibacter</taxon>
    </lineage>
</organism>
<name>L0EVH8_LIBCB</name>